<dbReference type="PANTHER" id="PTHR40660:SF1">
    <property type="entry name" value="5'-PHOSPHATE OXIDASE PUTATIVE DOMAIN-CONTAINING PROTEIN-RELATED"/>
    <property type="match status" value="1"/>
</dbReference>
<dbReference type="PANTHER" id="PTHR40660">
    <property type="entry name" value="5'-PHOSPHATE OXIDASE PUTATIVE DOMAIN-CONTAINING PROTEIN-RELATED"/>
    <property type="match status" value="1"/>
</dbReference>
<dbReference type="Gene3D" id="2.30.110.10">
    <property type="entry name" value="Electron Transport, Fmn-binding Protein, Chain A"/>
    <property type="match status" value="1"/>
</dbReference>
<sequence length="136" mass="14793">MQVSETVAEFLESPDRTNVLATANAEGRVNAAVFGSPMLVDGDKIRLMLGDNRTYDNLNQNPFAALFVSIHGKAGMAMEGCRLYLKMLDTADAGPEFEAVHAEIKKRIGDAASMLKHLVKLEVVETRPILDFGQGV</sequence>
<reference evidence="2" key="1">
    <citation type="submission" date="2016-11" db="EMBL/GenBank/DDBJ databases">
        <authorList>
            <person name="Varghese N."/>
            <person name="Submissions S."/>
        </authorList>
    </citation>
    <scope>NUCLEOTIDE SEQUENCE [LARGE SCALE GENOMIC DNA]</scope>
    <source>
        <strain evidence="2">DSM 16219</strain>
    </source>
</reference>
<dbReference type="InterPro" id="IPR012349">
    <property type="entry name" value="Split_barrel_FMN-bd"/>
</dbReference>
<evidence type="ECO:0000313" key="1">
    <source>
        <dbReference type="EMBL" id="SHI64719.1"/>
    </source>
</evidence>
<keyword evidence="2" id="KW-1185">Reference proteome</keyword>
<accession>A0A1M6CUT5</accession>
<organism evidence="1 2">
    <name type="scientific">Desulfatibacillum alkenivorans DSM 16219</name>
    <dbReference type="NCBI Taxonomy" id="1121393"/>
    <lineage>
        <taxon>Bacteria</taxon>
        <taxon>Pseudomonadati</taxon>
        <taxon>Thermodesulfobacteriota</taxon>
        <taxon>Desulfobacteria</taxon>
        <taxon>Desulfobacterales</taxon>
        <taxon>Desulfatibacillaceae</taxon>
        <taxon>Desulfatibacillum</taxon>
    </lineage>
</organism>
<dbReference type="OrthoDB" id="5396728at2"/>
<dbReference type="Proteomes" id="UP000183994">
    <property type="component" value="Unassembled WGS sequence"/>
</dbReference>
<name>A0A1M6CUT5_9BACT</name>
<dbReference type="SUPFAM" id="SSF50475">
    <property type="entry name" value="FMN-binding split barrel"/>
    <property type="match status" value="1"/>
</dbReference>
<gene>
    <name evidence="1" type="ORF">SAMN02745216_00332</name>
</gene>
<dbReference type="RefSeq" id="WP_073472217.1">
    <property type="nucleotide sequence ID" value="NZ_FQZU01000001.1"/>
</dbReference>
<dbReference type="EMBL" id="FQZU01000001">
    <property type="protein sequence ID" value="SHI64719.1"/>
    <property type="molecule type" value="Genomic_DNA"/>
</dbReference>
<proteinExistence type="predicted"/>
<evidence type="ECO:0000313" key="2">
    <source>
        <dbReference type="Proteomes" id="UP000183994"/>
    </source>
</evidence>
<dbReference type="AlphaFoldDB" id="A0A1M6CUT5"/>
<dbReference type="STRING" id="1121393.SAMN02745216_00332"/>
<protein>
    <submittedName>
        <fullName evidence="1">Pyridoxamine 5'-phosphate oxidase</fullName>
    </submittedName>
</protein>